<name>A0A2P2QBM8_RHIMU</name>
<dbReference type="AlphaFoldDB" id="A0A2P2QBM8"/>
<protein>
    <submittedName>
        <fullName evidence="1">Uncharacterized protein</fullName>
    </submittedName>
</protein>
<reference evidence="1" key="1">
    <citation type="submission" date="2018-02" db="EMBL/GenBank/DDBJ databases">
        <title>Rhizophora mucronata_Transcriptome.</title>
        <authorList>
            <person name="Meera S.P."/>
            <person name="Sreeshan A."/>
            <person name="Augustine A."/>
        </authorList>
    </citation>
    <scope>NUCLEOTIDE SEQUENCE</scope>
    <source>
        <tissue evidence="1">Leaf</tissue>
    </source>
</reference>
<evidence type="ECO:0000313" key="1">
    <source>
        <dbReference type="EMBL" id="MBX64375.1"/>
    </source>
</evidence>
<accession>A0A2P2QBM8</accession>
<dbReference type="EMBL" id="GGEC01083891">
    <property type="protein sequence ID" value="MBX64375.1"/>
    <property type="molecule type" value="Transcribed_RNA"/>
</dbReference>
<sequence>MHVKWIEPGRLARIYRIGLGTRYSFHLLCHIQACPNELLH</sequence>
<proteinExistence type="predicted"/>
<organism evidence="1">
    <name type="scientific">Rhizophora mucronata</name>
    <name type="common">Asiatic mangrove</name>
    <dbReference type="NCBI Taxonomy" id="61149"/>
    <lineage>
        <taxon>Eukaryota</taxon>
        <taxon>Viridiplantae</taxon>
        <taxon>Streptophyta</taxon>
        <taxon>Embryophyta</taxon>
        <taxon>Tracheophyta</taxon>
        <taxon>Spermatophyta</taxon>
        <taxon>Magnoliopsida</taxon>
        <taxon>eudicotyledons</taxon>
        <taxon>Gunneridae</taxon>
        <taxon>Pentapetalae</taxon>
        <taxon>rosids</taxon>
        <taxon>fabids</taxon>
        <taxon>Malpighiales</taxon>
        <taxon>Rhizophoraceae</taxon>
        <taxon>Rhizophora</taxon>
    </lineage>
</organism>